<dbReference type="Gene3D" id="1.10.30.50">
    <property type="match status" value="1"/>
</dbReference>
<evidence type="ECO:0000313" key="3">
    <source>
        <dbReference type="Proteomes" id="UP000253201"/>
    </source>
</evidence>
<comment type="caution">
    <text evidence="2">The sequence shown here is derived from an EMBL/GenBank/DDBJ whole genome shotgun (WGS) entry which is preliminary data.</text>
</comment>
<name>A0ABX9G0N6_9ENTR</name>
<reference evidence="2 3" key="1">
    <citation type="submission" date="2018-06" db="EMBL/GenBank/DDBJ databases">
        <title>Genomic Encyclopedia of Type Strains, Phase IV (KMG-IV): sequencing the most valuable type-strain genomes for metagenomic binning, comparative biology and taxonomic classification.</title>
        <authorList>
            <person name="Goeker M."/>
        </authorList>
    </citation>
    <scope>NUCLEOTIDE SEQUENCE [LARGE SCALE GENOMIC DNA]</scope>
    <source>
        <strain evidence="2 3">DSM 27453</strain>
    </source>
</reference>
<gene>
    <name evidence="2" type="ORF">DFQ50_102178</name>
</gene>
<accession>A0ABX9G0N6</accession>
<dbReference type="Pfam" id="PF01844">
    <property type="entry name" value="HNH"/>
    <property type="match status" value="1"/>
</dbReference>
<evidence type="ECO:0000259" key="1">
    <source>
        <dbReference type="SMART" id="SM00507"/>
    </source>
</evidence>
<proteinExistence type="predicted"/>
<dbReference type="Proteomes" id="UP000253201">
    <property type="component" value="Unassembled WGS sequence"/>
</dbReference>
<dbReference type="EMBL" id="QNRL01000002">
    <property type="protein sequence ID" value="RBP13445.1"/>
    <property type="molecule type" value="Genomic_DNA"/>
</dbReference>
<protein>
    <submittedName>
        <fullName evidence="2">5-methylcytosine-specific restriction protein A</fullName>
    </submittedName>
</protein>
<feature type="domain" description="HNH nuclease" evidence="1">
    <location>
        <begin position="157"/>
        <end position="221"/>
    </location>
</feature>
<dbReference type="SMART" id="SM00507">
    <property type="entry name" value="HNHc"/>
    <property type="match status" value="1"/>
</dbReference>
<dbReference type="InterPro" id="IPR003615">
    <property type="entry name" value="HNH_nuc"/>
</dbReference>
<keyword evidence="3" id="KW-1185">Reference proteome</keyword>
<dbReference type="RefSeq" id="WP_106661520.1">
    <property type="nucleotide sequence ID" value="NZ_QNRL01000002.1"/>
</dbReference>
<organism evidence="2 3">
    <name type="scientific">Pseudocitrobacter faecalis</name>
    <dbReference type="NCBI Taxonomy" id="1398493"/>
    <lineage>
        <taxon>Bacteria</taxon>
        <taxon>Pseudomonadati</taxon>
        <taxon>Pseudomonadota</taxon>
        <taxon>Gammaproteobacteria</taxon>
        <taxon>Enterobacterales</taxon>
        <taxon>Enterobacteriaceae</taxon>
        <taxon>Pseudocitrobacter</taxon>
    </lineage>
</organism>
<evidence type="ECO:0000313" key="2">
    <source>
        <dbReference type="EMBL" id="RBP13445.1"/>
    </source>
</evidence>
<sequence>MSRTEFMRSLGATCKNDNWSWSFIDEINKKIIFGAWEDLRSDDGKKVLILASSWRENVNGHKKNGYTQSIEHIDKILHEGYSLFTFSQTRHEKTTENGAARIKHFEKKIVRKYLTKKDGDWYATDEDYYSFTPEIESEYYEGEKHQRIATYYERDPKARKECIDKHGLSCGVCGFNFEEVYGSHGKNYIHVHHIVPLHTIGKRYKIDPIEDLIPLCANCHAMIHIGKEMKTVEELKKLLRK</sequence>
<dbReference type="CDD" id="cd00085">
    <property type="entry name" value="HNHc"/>
    <property type="match status" value="1"/>
</dbReference>
<dbReference type="InterPro" id="IPR002711">
    <property type="entry name" value="HNH"/>
</dbReference>